<dbReference type="GO" id="GO:0005634">
    <property type="term" value="C:nucleus"/>
    <property type="evidence" value="ECO:0007669"/>
    <property type="project" value="UniProtKB-SubCell"/>
</dbReference>
<evidence type="ECO:0000256" key="4">
    <source>
        <dbReference type="ARBA" id="ARBA00023015"/>
    </source>
</evidence>
<dbReference type="InterPro" id="IPR036864">
    <property type="entry name" value="Zn2-C6_fun-type_DNA-bd_sf"/>
</dbReference>
<gene>
    <name evidence="10" type="ORF">CCHR01_00849</name>
</gene>
<dbReference type="PANTHER" id="PTHR47782">
    <property type="entry name" value="ZN(II)2CYS6 TRANSCRIPTION FACTOR (EUROFUNG)-RELATED"/>
    <property type="match status" value="1"/>
</dbReference>
<comment type="caution">
    <text evidence="10">The sequence shown here is derived from an EMBL/GenBank/DDBJ whole genome shotgun (WGS) entry which is preliminary data.</text>
</comment>
<dbReference type="AlphaFoldDB" id="A0AAD9EPP7"/>
<dbReference type="Pfam" id="PF04082">
    <property type="entry name" value="Fungal_trans"/>
    <property type="match status" value="1"/>
</dbReference>
<dbReference type="Proteomes" id="UP001243330">
    <property type="component" value="Unassembled WGS sequence"/>
</dbReference>
<evidence type="ECO:0000256" key="1">
    <source>
        <dbReference type="ARBA" id="ARBA00004123"/>
    </source>
</evidence>
<dbReference type="CDD" id="cd12148">
    <property type="entry name" value="fungal_TF_MHR"/>
    <property type="match status" value="1"/>
</dbReference>
<evidence type="ECO:0000259" key="9">
    <source>
        <dbReference type="PROSITE" id="PS50048"/>
    </source>
</evidence>
<dbReference type="InterPro" id="IPR007219">
    <property type="entry name" value="XnlR_reg_dom"/>
</dbReference>
<dbReference type="GO" id="GO:0000981">
    <property type="term" value="F:DNA-binding transcription factor activity, RNA polymerase II-specific"/>
    <property type="evidence" value="ECO:0007669"/>
    <property type="project" value="InterPro"/>
</dbReference>
<dbReference type="PROSITE" id="PS50048">
    <property type="entry name" value="ZN2_CY6_FUNGAL_2"/>
    <property type="match status" value="1"/>
</dbReference>
<evidence type="ECO:0000313" key="10">
    <source>
        <dbReference type="EMBL" id="KAK1856470.1"/>
    </source>
</evidence>
<dbReference type="InterPro" id="IPR001138">
    <property type="entry name" value="Zn2Cys6_DnaBD"/>
</dbReference>
<evidence type="ECO:0000313" key="11">
    <source>
        <dbReference type="Proteomes" id="UP001243330"/>
    </source>
</evidence>
<feature type="domain" description="Zn(2)-C6 fungal-type" evidence="9">
    <location>
        <begin position="32"/>
        <end position="62"/>
    </location>
</feature>
<dbReference type="EMBL" id="JAQOWY010000008">
    <property type="protein sequence ID" value="KAK1856470.1"/>
    <property type="molecule type" value="Genomic_DNA"/>
</dbReference>
<evidence type="ECO:0000256" key="3">
    <source>
        <dbReference type="ARBA" id="ARBA00022833"/>
    </source>
</evidence>
<comment type="subcellular location">
    <subcellularLocation>
        <location evidence="1">Nucleus</location>
    </subcellularLocation>
</comment>
<organism evidence="10 11">
    <name type="scientific">Colletotrichum chrysophilum</name>
    <dbReference type="NCBI Taxonomy" id="1836956"/>
    <lineage>
        <taxon>Eukaryota</taxon>
        <taxon>Fungi</taxon>
        <taxon>Dikarya</taxon>
        <taxon>Ascomycota</taxon>
        <taxon>Pezizomycotina</taxon>
        <taxon>Sordariomycetes</taxon>
        <taxon>Hypocreomycetidae</taxon>
        <taxon>Glomerellales</taxon>
        <taxon>Glomerellaceae</taxon>
        <taxon>Colletotrichum</taxon>
        <taxon>Colletotrichum gloeosporioides species complex</taxon>
    </lineage>
</organism>
<dbReference type="PANTHER" id="PTHR47782:SF14">
    <property type="entry name" value="ZN(II)2CYS6 TRANSCRIPTION FACTOR (EUROFUNG)"/>
    <property type="match status" value="1"/>
</dbReference>
<keyword evidence="4" id="KW-0805">Transcription regulation</keyword>
<keyword evidence="6" id="KW-0804">Transcription</keyword>
<dbReference type="SMART" id="SM00066">
    <property type="entry name" value="GAL4"/>
    <property type="match status" value="1"/>
</dbReference>
<keyword evidence="2" id="KW-0479">Metal-binding</keyword>
<dbReference type="SUPFAM" id="SSF57701">
    <property type="entry name" value="Zn2/Cys6 DNA-binding domain"/>
    <property type="match status" value="1"/>
</dbReference>
<dbReference type="InterPro" id="IPR052202">
    <property type="entry name" value="Yeast_MetPath_Reg"/>
</dbReference>
<keyword evidence="7" id="KW-0539">Nucleus</keyword>
<evidence type="ECO:0000256" key="8">
    <source>
        <dbReference type="SAM" id="MobiDB-lite"/>
    </source>
</evidence>
<protein>
    <recommendedName>
        <fullName evidence="9">Zn(2)-C6 fungal-type domain-containing protein</fullName>
    </recommendedName>
</protein>
<dbReference type="GO" id="GO:0006351">
    <property type="term" value="P:DNA-templated transcription"/>
    <property type="evidence" value="ECO:0007669"/>
    <property type="project" value="InterPro"/>
</dbReference>
<sequence>MLMSYASLQNNTAKMSQTLYGIPWLRAQREIACCRCRRRKKKCDKRRPLCGECARSGAECVSLAPKKSAMTTLPAGYVHLLEEHIATLETRLRQSNPSIAGDHFLSDPRARPVNTPASMDLIADDAVPPLNMLSRLSDGPLDVDGPASPTDPPGAGPVATPDWVLGTFDEAIDFDLAALSGRDISPLTNPPRDRMTDQSQSEPTTFEVDDIQDMEPGAPSLQLAIQEERLTESYLPLSVAGRYVKEYFTSAHPMWPFLHRQQWEDWWKYWSGPARQMNSPGSQTFFVDMVLSIGALLVHGSTPSSEHLDLSRASFQRAMAKYRSYEIQESSPILRTQSSLLLTVHAMHLDSVRDLFDCASESVKNCALSDLSYQRSRRKAPSTQQHGIDDVVQKMVTRTCLVIDIIISNTMEHSLCSENSLMDDDNMSELDGSVSSEELRLGNPFEFNSAAPSPADVALEEHIFQLRRIQYRILKITRRLEHDAQREGHPVPNLWRSWPRHDLDRWIHDIDSLSDSAERQRKFQSSAWLQKLANYTAISLFPNPHLAIRGGDSKHLVTAACSVLVSFRRFRVRDHTTCYTWTALLHQFQAGICVVFCLWATPTHQQMALYDRRPVCQALFACLATLIDFASKWSSAQVFRDVFELLMEAVPVVEFGDPSQSWSITPPQSANLQLFITELEDLKVQQKVINMLKTMRRGRVPFTSPSVEETQWIQYEHNEHMS</sequence>
<evidence type="ECO:0000256" key="5">
    <source>
        <dbReference type="ARBA" id="ARBA00023125"/>
    </source>
</evidence>
<accession>A0AAD9EPP7</accession>
<feature type="region of interest" description="Disordered" evidence="8">
    <location>
        <begin position="133"/>
        <end position="159"/>
    </location>
</feature>
<dbReference type="Gene3D" id="4.10.240.10">
    <property type="entry name" value="Zn(2)-C6 fungal-type DNA-binding domain"/>
    <property type="match status" value="1"/>
</dbReference>
<dbReference type="GO" id="GO:0008270">
    <property type="term" value="F:zinc ion binding"/>
    <property type="evidence" value="ECO:0007669"/>
    <property type="project" value="InterPro"/>
</dbReference>
<dbReference type="GO" id="GO:0045944">
    <property type="term" value="P:positive regulation of transcription by RNA polymerase II"/>
    <property type="evidence" value="ECO:0007669"/>
    <property type="project" value="TreeGrafter"/>
</dbReference>
<dbReference type="GO" id="GO:0043565">
    <property type="term" value="F:sequence-specific DNA binding"/>
    <property type="evidence" value="ECO:0007669"/>
    <property type="project" value="TreeGrafter"/>
</dbReference>
<keyword evidence="11" id="KW-1185">Reference proteome</keyword>
<proteinExistence type="predicted"/>
<keyword evidence="5" id="KW-0238">DNA-binding</keyword>
<keyword evidence="3" id="KW-0862">Zinc</keyword>
<dbReference type="Pfam" id="PF00172">
    <property type="entry name" value="Zn_clus"/>
    <property type="match status" value="1"/>
</dbReference>
<name>A0AAD9EPP7_9PEZI</name>
<evidence type="ECO:0000256" key="2">
    <source>
        <dbReference type="ARBA" id="ARBA00022723"/>
    </source>
</evidence>
<evidence type="ECO:0000256" key="7">
    <source>
        <dbReference type="ARBA" id="ARBA00023242"/>
    </source>
</evidence>
<dbReference type="PROSITE" id="PS00463">
    <property type="entry name" value="ZN2_CY6_FUNGAL_1"/>
    <property type="match status" value="1"/>
</dbReference>
<evidence type="ECO:0000256" key="6">
    <source>
        <dbReference type="ARBA" id="ARBA00023163"/>
    </source>
</evidence>
<reference evidence="10" key="1">
    <citation type="submission" date="2023-01" db="EMBL/GenBank/DDBJ databases">
        <title>Colletotrichum chrysophilum M932 genome sequence.</title>
        <authorList>
            <person name="Baroncelli R."/>
        </authorList>
    </citation>
    <scope>NUCLEOTIDE SEQUENCE</scope>
    <source>
        <strain evidence="10">M932</strain>
    </source>
</reference>